<evidence type="ECO:0000313" key="2">
    <source>
        <dbReference type="Proteomes" id="UP000018417"/>
    </source>
</evidence>
<organism evidence="1 2">
    <name type="scientific">Acinetobacter beijerinckii ANC 3835</name>
    <dbReference type="NCBI Taxonomy" id="1217649"/>
    <lineage>
        <taxon>Bacteria</taxon>
        <taxon>Pseudomonadati</taxon>
        <taxon>Pseudomonadota</taxon>
        <taxon>Gammaproteobacteria</taxon>
        <taxon>Moraxellales</taxon>
        <taxon>Moraxellaceae</taxon>
        <taxon>Acinetobacter</taxon>
    </lineage>
</organism>
<protein>
    <submittedName>
        <fullName evidence="1">Uncharacterized protein</fullName>
    </submittedName>
</protein>
<evidence type="ECO:0000313" key="1">
    <source>
        <dbReference type="EMBL" id="ENW08538.1"/>
    </source>
</evidence>
<accession>N9EDQ8</accession>
<reference evidence="1 2" key="1">
    <citation type="submission" date="2013-02" db="EMBL/GenBank/DDBJ databases">
        <title>The Genome Sequence of Acinetobacter beijerinckii ANC 3835.</title>
        <authorList>
            <consortium name="The Broad Institute Genome Sequencing Platform"/>
            <consortium name="The Broad Institute Genome Sequencing Center for Infectious Disease"/>
            <person name="Cerqueira G."/>
            <person name="Feldgarden M."/>
            <person name="Courvalin P."/>
            <person name="Perichon B."/>
            <person name="Grillot-Courvalin C."/>
            <person name="Clermont D."/>
            <person name="Rocha E."/>
            <person name="Yoon E.-J."/>
            <person name="Nemec A."/>
            <person name="Walker B."/>
            <person name="Young S.K."/>
            <person name="Zeng Q."/>
            <person name="Gargeya S."/>
            <person name="Fitzgerald M."/>
            <person name="Haas B."/>
            <person name="Abouelleil A."/>
            <person name="Alvarado L."/>
            <person name="Arachchi H.M."/>
            <person name="Berlin A.M."/>
            <person name="Chapman S.B."/>
            <person name="Dewar J."/>
            <person name="Goldberg J."/>
            <person name="Griggs A."/>
            <person name="Gujja S."/>
            <person name="Hansen M."/>
            <person name="Howarth C."/>
            <person name="Imamovic A."/>
            <person name="Larimer J."/>
            <person name="McCowan C."/>
            <person name="Murphy C."/>
            <person name="Neiman D."/>
            <person name="Pearson M."/>
            <person name="Priest M."/>
            <person name="Roberts A."/>
            <person name="Saif S."/>
            <person name="Shea T."/>
            <person name="Sisk P."/>
            <person name="Sykes S."/>
            <person name="Wortman J."/>
            <person name="Nusbaum C."/>
            <person name="Birren B."/>
        </authorList>
    </citation>
    <scope>NUCLEOTIDE SEQUENCE [LARGE SCALE GENOMIC DNA]</scope>
    <source>
        <strain evidence="1 2">ANC 3835</strain>
    </source>
</reference>
<gene>
    <name evidence="1" type="ORF">F934_00130</name>
</gene>
<dbReference type="HOGENOM" id="CLU_2696041_0_0_6"/>
<sequence length="73" mass="8688">MGVVLSTVDICILKIQYSLEKNFYYIKKSPHFTGIFRLSQCRLNTFDNSRDTLTKTDTHRRKTDLRILLFHHV</sequence>
<dbReference type="AlphaFoldDB" id="N9EDQ8"/>
<dbReference type="EMBL" id="APQK01000001">
    <property type="protein sequence ID" value="ENW08538.1"/>
    <property type="molecule type" value="Genomic_DNA"/>
</dbReference>
<comment type="caution">
    <text evidence="1">The sequence shown here is derived from an EMBL/GenBank/DDBJ whole genome shotgun (WGS) entry which is preliminary data.</text>
</comment>
<name>N9EDQ8_9GAMM</name>
<proteinExistence type="predicted"/>
<dbReference type="Proteomes" id="UP000018417">
    <property type="component" value="Unassembled WGS sequence"/>
</dbReference>